<protein>
    <submittedName>
        <fullName evidence="1">Uncharacterized protein</fullName>
    </submittedName>
</protein>
<organism evidence="1 2">
    <name type="scientific">Albidovulum marisflavi</name>
    <dbReference type="NCBI Taxonomy" id="2984159"/>
    <lineage>
        <taxon>Bacteria</taxon>
        <taxon>Pseudomonadati</taxon>
        <taxon>Pseudomonadota</taxon>
        <taxon>Alphaproteobacteria</taxon>
        <taxon>Rhodobacterales</taxon>
        <taxon>Paracoccaceae</taxon>
        <taxon>Albidovulum</taxon>
    </lineage>
</organism>
<accession>A0ABT2ZGU4</accession>
<evidence type="ECO:0000313" key="1">
    <source>
        <dbReference type="EMBL" id="MCV2870362.1"/>
    </source>
</evidence>
<reference evidence="1 2" key="1">
    <citation type="submission" date="2022-10" db="EMBL/GenBank/DDBJ databases">
        <title>Defluviimonas sp. nov., isolated from ocean surface water.</title>
        <authorList>
            <person name="He W."/>
            <person name="Wang L."/>
            <person name="Zhang D.-F."/>
        </authorList>
    </citation>
    <scope>NUCLEOTIDE SEQUENCE [LARGE SCALE GENOMIC DNA]</scope>
    <source>
        <strain evidence="1 2">WL0002</strain>
    </source>
</reference>
<name>A0ABT2ZGU4_9RHOB</name>
<dbReference type="Proteomes" id="UP001652542">
    <property type="component" value="Unassembled WGS sequence"/>
</dbReference>
<keyword evidence="2" id="KW-1185">Reference proteome</keyword>
<dbReference type="RefSeq" id="WP_263736043.1">
    <property type="nucleotide sequence ID" value="NZ_JAOWKY010000006.1"/>
</dbReference>
<sequence length="174" mass="19834">MLTPAEKQRRYRERQKAKRLDALKKPEIVSLKVFASPFCEWAQSDGNFSDFELYLALAGIEPPQFDDDRGPLAFALNEAVEGMEDPFPGAENSLARAEVMVGCLIDAAATLASIVNRYKEKEITRRVDEIEKSDKSDENERKAATREIVRLSKLQDQLKRQVRWTFPQWKVSGA</sequence>
<proteinExistence type="predicted"/>
<dbReference type="EMBL" id="JAOWKY010000006">
    <property type="protein sequence ID" value="MCV2870362.1"/>
    <property type="molecule type" value="Genomic_DNA"/>
</dbReference>
<comment type="caution">
    <text evidence="1">The sequence shown here is derived from an EMBL/GenBank/DDBJ whole genome shotgun (WGS) entry which is preliminary data.</text>
</comment>
<evidence type="ECO:0000313" key="2">
    <source>
        <dbReference type="Proteomes" id="UP001652542"/>
    </source>
</evidence>
<gene>
    <name evidence="1" type="ORF">OEW28_17240</name>
</gene>